<gene>
    <name evidence="5" type="ORF">AS25_09315</name>
</gene>
<reference evidence="5 6" key="1">
    <citation type="submission" date="2014-09" db="EMBL/GenBank/DDBJ databases">
        <title>High-quality draft genome sequence of Kocuria marina SO9-6, an actinobacterium isolated from a copper mine.</title>
        <authorList>
            <person name="Castro D.B."/>
            <person name="Pereira L.B."/>
            <person name="Silva M.V."/>
            <person name="Silva B.P."/>
            <person name="Zanardi B.R."/>
            <person name="Carlos C."/>
            <person name="Belgini D.R."/>
            <person name="Limache E.G."/>
            <person name="Lacerda G.V."/>
            <person name="Nery M.B."/>
            <person name="Gomes M.B."/>
            <person name="Souza S."/>
            <person name="Silva T.M."/>
            <person name="Rodrigues V.D."/>
            <person name="Paulino L.C."/>
            <person name="Vicentini R."/>
            <person name="Ferraz L.F."/>
            <person name="Ottoboni L.M."/>
        </authorList>
    </citation>
    <scope>NUCLEOTIDE SEQUENCE [LARGE SCALE GENOMIC DNA]</scope>
    <source>
        <strain evidence="5 6">SO9-6</strain>
    </source>
</reference>
<dbReference type="AlphaFoldDB" id="A0A0B0DFF0"/>
<organism evidence="5 6">
    <name type="scientific">Kocuria marina</name>
    <dbReference type="NCBI Taxonomy" id="223184"/>
    <lineage>
        <taxon>Bacteria</taxon>
        <taxon>Bacillati</taxon>
        <taxon>Actinomycetota</taxon>
        <taxon>Actinomycetes</taxon>
        <taxon>Micrococcales</taxon>
        <taxon>Micrococcaceae</taxon>
        <taxon>Kocuria</taxon>
    </lineage>
</organism>
<keyword evidence="1 5" id="KW-0808">Transferase</keyword>
<name>A0A0B0DFF0_9MICC</name>
<dbReference type="STRING" id="223184.AS25_09315"/>
<dbReference type="GO" id="GO:0003841">
    <property type="term" value="F:1-acylglycerol-3-phosphate O-acyltransferase activity"/>
    <property type="evidence" value="ECO:0007669"/>
    <property type="project" value="TreeGrafter"/>
</dbReference>
<dbReference type="Proteomes" id="UP000030664">
    <property type="component" value="Unassembled WGS sequence"/>
</dbReference>
<feature type="compositionally biased region" description="Basic and acidic residues" evidence="3">
    <location>
        <begin position="228"/>
        <end position="239"/>
    </location>
</feature>
<dbReference type="RefSeq" id="WP_035964594.1">
    <property type="nucleotide sequence ID" value="NZ_JROM01000041.1"/>
</dbReference>
<sequence length="278" mass="29959">MSRTSQRSTFRVLAGMVIPVYRLFARSHWRGRENFPDSGGFVVVANHLTELDPITVAYPVYASGIMPRFLAKESLFRVPVVGTIIAKIGQVPVYRGTSRAKDSLVAALAELDSGGAVIVYPEGTITLDPRMWPMRGRTGAARLALKAGVPVVPMAHWGDQEILYRDPSGHRTVSLWPRKRVDVLVGEPMRPEDLVPGGLERPGHPSSDELTKATESIMGAITDLLGELRQDEAPRELFDPRAGAARSDDAAHSHDAARDADGAAPEDGLGAAGGRVTP</sequence>
<feature type="domain" description="Phospholipid/glycerol acyltransferase" evidence="4">
    <location>
        <begin position="41"/>
        <end position="159"/>
    </location>
</feature>
<dbReference type="InterPro" id="IPR002123">
    <property type="entry name" value="Plipid/glycerol_acylTrfase"/>
</dbReference>
<evidence type="ECO:0000313" key="5">
    <source>
        <dbReference type="EMBL" id="KHE73969.1"/>
    </source>
</evidence>
<keyword evidence="2 5" id="KW-0012">Acyltransferase</keyword>
<dbReference type="GO" id="GO:0005886">
    <property type="term" value="C:plasma membrane"/>
    <property type="evidence" value="ECO:0007669"/>
    <property type="project" value="TreeGrafter"/>
</dbReference>
<evidence type="ECO:0000313" key="6">
    <source>
        <dbReference type="Proteomes" id="UP000030664"/>
    </source>
</evidence>
<dbReference type="SUPFAM" id="SSF69593">
    <property type="entry name" value="Glycerol-3-phosphate (1)-acyltransferase"/>
    <property type="match status" value="1"/>
</dbReference>
<dbReference type="CDD" id="cd07989">
    <property type="entry name" value="LPLAT_AGPAT-like"/>
    <property type="match status" value="1"/>
</dbReference>
<dbReference type="GO" id="GO:0006654">
    <property type="term" value="P:phosphatidic acid biosynthetic process"/>
    <property type="evidence" value="ECO:0007669"/>
    <property type="project" value="TreeGrafter"/>
</dbReference>
<feature type="region of interest" description="Disordered" evidence="3">
    <location>
        <begin position="228"/>
        <end position="278"/>
    </location>
</feature>
<dbReference type="PANTHER" id="PTHR10434">
    <property type="entry name" value="1-ACYL-SN-GLYCEROL-3-PHOSPHATE ACYLTRANSFERASE"/>
    <property type="match status" value="1"/>
</dbReference>
<accession>A0A0B0DFF0</accession>
<feature type="compositionally biased region" description="Basic and acidic residues" evidence="3">
    <location>
        <begin position="246"/>
        <end position="261"/>
    </location>
</feature>
<evidence type="ECO:0000256" key="1">
    <source>
        <dbReference type="ARBA" id="ARBA00022679"/>
    </source>
</evidence>
<dbReference type="Pfam" id="PF01553">
    <property type="entry name" value="Acyltransferase"/>
    <property type="match status" value="1"/>
</dbReference>
<evidence type="ECO:0000256" key="2">
    <source>
        <dbReference type="ARBA" id="ARBA00023315"/>
    </source>
</evidence>
<dbReference type="PANTHER" id="PTHR10434:SF55">
    <property type="entry name" value="POSSIBLE ACYLTRANSFERASE"/>
    <property type="match status" value="1"/>
</dbReference>
<dbReference type="SMART" id="SM00563">
    <property type="entry name" value="PlsC"/>
    <property type="match status" value="1"/>
</dbReference>
<evidence type="ECO:0000259" key="4">
    <source>
        <dbReference type="SMART" id="SM00563"/>
    </source>
</evidence>
<protein>
    <submittedName>
        <fullName evidence="5">Acyl-phosphate glycerol 3-phosphate acyltransferase</fullName>
    </submittedName>
</protein>
<evidence type="ECO:0000256" key="3">
    <source>
        <dbReference type="SAM" id="MobiDB-lite"/>
    </source>
</evidence>
<dbReference type="eggNOG" id="COG0204">
    <property type="taxonomic scope" value="Bacteria"/>
</dbReference>
<comment type="caution">
    <text evidence="5">The sequence shown here is derived from an EMBL/GenBank/DDBJ whole genome shotgun (WGS) entry which is preliminary data.</text>
</comment>
<dbReference type="EMBL" id="JROM01000041">
    <property type="protein sequence ID" value="KHE73969.1"/>
    <property type="molecule type" value="Genomic_DNA"/>
</dbReference>
<proteinExistence type="predicted"/>